<keyword evidence="2" id="KW-1185">Reference proteome</keyword>
<dbReference type="Proteomes" id="UP001281761">
    <property type="component" value="Unassembled WGS sequence"/>
</dbReference>
<evidence type="ECO:0000313" key="2">
    <source>
        <dbReference type="Proteomes" id="UP001281761"/>
    </source>
</evidence>
<reference evidence="1 2" key="1">
    <citation type="journal article" date="2022" name="bioRxiv">
        <title>Genomics of Preaxostyla Flagellates Illuminates Evolutionary Transitions and the Path Towards Mitochondrial Loss.</title>
        <authorList>
            <person name="Novak L.V.F."/>
            <person name="Treitli S.C."/>
            <person name="Pyrih J."/>
            <person name="Halakuc P."/>
            <person name="Pipaliya S.V."/>
            <person name="Vacek V."/>
            <person name="Brzon O."/>
            <person name="Soukal P."/>
            <person name="Eme L."/>
            <person name="Dacks J.B."/>
            <person name="Karnkowska A."/>
            <person name="Elias M."/>
            <person name="Hampl V."/>
        </authorList>
    </citation>
    <scope>NUCLEOTIDE SEQUENCE [LARGE SCALE GENOMIC DNA]</scope>
    <source>
        <strain evidence="1">NAU3</strain>
        <tissue evidence="1">Gut</tissue>
    </source>
</reference>
<gene>
    <name evidence="1" type="ORF">BLNAU_5520</name>
</gene>
<proteinExistence type="predicted"/>
<sequence>MNPTIFTRTPEDYAELEKDVHDRLVNSCADRITRRFFFADESFIWPVLHHLQNIDCLQTFVEDIVVNKSGPWIEFTSQIPLLSSDHNFGLNPSDLVPKVHFMSMYLSLCFAIGTLHAFHVPHETLSEADIFFDLAHIAHILPLSNISFNKRSSDQQSCTLKDDLLSATSIFFRLSDQLFDTDNATDCTLDLDIEPETNAPVDRSRLLHLRLSLLAPRPDRQPKRRAYIRLHPPNLISNSSLSTSNPPLVITDELSEDIFPGI</sequence>
<name>A0ABQ9Y6T0_9EUKA</name>
<organism evidence="1 2">
    <name type="scientific">Blattamonas nauphoetae</name>
    <dbReference type="NCBI Taxonomy" id="2049346"/>
    <lineage>
        <taxon>Eukaryota</taxon>
        <taxon>Metamonada</taxon>
        <taxon>Preaxostyla</taxon>
        <taxon>Oxymonadida</taxon>
        <taxon>Blattamonas</taxon>
    </lineage>
</organism>
<accession>A0ABQ9Y6T0</accession>
<evidence type="ECO:0000313" key="1">
    <source>
        <dbReference type="EMBL" id="KAK2959471.1"/>
    </source>
</evidence>
<protein>
    <submittedName>
        <fullName evidence="1">Uncharacterized protein</fullName>
    </submittedName>
</protein>
<dbReference type="EMBL" id="JARBJD010000029">
    <property type="protein sequence ID" value="KAK2959471.1"/>
    <property type="molecule type" value="Genomic_DNA"/>
</dbReference>
<comment type="caution">
    <text evidence="1">The sequence shown here is derived from an EMBL/GenBank/DDBJ whole genome shotgun (WGS) entry which is preliminary data.</text>
</comment>